<dbReference type="PANTHER" id="PTHR12984">
    <property type="entry name" value="SCY1-RELATED S/T PROTEIN KINASE-LIKE"/>
    <property type="match status" value="1"/>
</dbReference>
<comment type="similarity">
    <text evidence="1">Belongs to the protein kinase superfamily.</text>
</comment>
<reference evidence="5" key="1">
    <citation type="submission" date="2025-08" db="UniProtKB">
        <authorList>
            <consortium name="RefSeq"/>
        </authorList>
    </citation>
    <scope>IDENTIFICATION</scope>
</reference>
<organism evidence="4 5">
    <name type="scientific">Gekko japonicus</name>
    <name type="common">Schlegel's Japanese gecko</name>
    <dbReference type="NCBI Taxonomy" id="146911"/>
    <lineage>
        <taxon>Eukaryota</taxon>
        <taxon>Metazoa</taxon>
        <taxon>Chordata</taxon>
        <taxon>Craniata</taxon>
        <taxon>Vertebrata</taxon>
        <taxon>Euteleostomi</taxon>
        <taxon>Lepidosauria</taxon>
        <taxon>Squamata</taxon>
        <taxon>Bifurcata</taxon>
        <taxon>Gekkota</taxon>
        <taxon>Gekkonidae</taxon>
        <taxon>Gekkoninae</taxon>
        <taxon>Gekko</taxon>
    </lineage>
</organism>
<dbReference type="SMART" id="SM00220">
    <property type="entry name" value="S_TKc"/>
    <property type="match status" value="1"/>
</dbReference>
<name>A0ABM1JJQ1_GEKJA</name>
<dbReference type="Gene3D" id="1.25.10.10">
    <property type="entry name" value="Leucine-rich Repeat Variant"/>
    <property type="match status" value="1"/>
</dbReference>
<evidence type="ECO:0000313" key="5">
    <source>
        <dbReference type="RefSeq" id="XP_015261688.1"/>
    </source>
</evidence>
<feature type="compositionally biased region" description="Basic and acidic residues" evidence="2">
    <location>
        <begin position="598"/>
        <end position="621"/>
    </location>
</feature>
<dbReference type="RefSeq" id="XP_015261688.1">
    <property type="nucleotide sequence ID" value="XM_015406202.1"/>
</dbReference>
<evidence type="ECO:0000259" key="3">
    <source>
        <dbReference type="PROSITE" id="PS50011"/>
    </source>
</evidence>
<dbReference type="GeneID" id="107106111"/>
<keyword evidence="4" id="KW-1185">Reference proteome</keyword>
<dbReference type="Gene3D" id="1.10.510.10">
    <property type="entry name" value="Transferase(Phosphotransferase) domain 1"/>
    <property type="match status" value="1"/>
</dbReference>
<dbReference type="InterPro" id="IPR011989">
    <property type="entry name" value="ARM-like"/>
</dbReference>
<dbReference type="PANTHER" id="PTHR12984:SF15">
    <property type="entry name" value="PROTEIN-ASSOCIATING WITH THE CARBOXYL-TERMINAL DOMAIN OF EZRIN"/>
    <property type="match status" value="1"/>
</dbReference>
<sequence>MGSENSTLKRDALEEPPFTLPSGVNIYPAALQQGKLASVFVYKSENEDNVNKAAKHLKTLRHPCLLRFLSCTVEINGIHLVTERVQPVEKVLENLSSSEICAGIYDILQALVFLHDRGTLTHNNVCLSSVFVSEDGHWKLGGMETVCNQNEAMAEFLRSIESVREKMGIPPEEMRAGFQRLPEGQGHARDAYSFGAMVENLLTFLNEEVSEDVLFSFQQTVRSVLLNPDPMCRPPLSTLLSHEFFRFLLDRVAGLSEKLIALRLVPLLLNQLVFAEPVAVKSFLPHLLGPRMDKVGENQINGLLSPAMFQAHVSPVLLKLFEVHEEHVRIVLLSHLDAYAELFTQKELKNIILPQVLLGLRDTSDALVAVTLQSLGVLVSLLGPDVVVGGDRTKIFKCSAPSFTKTSDLSPEDSPTHIMSCQSKQTYKPLQNNPSGVLFKCPNSGNTSFSNKNHVPRQDSRVALRKGEQDASCSLNGVPAGLNPLRDDGSCPLGTENTTEEWPDWSECEEPETEKNATVNTETQEFHAGSGPCLTNHDLTDKKTWADVAHNPPFKSSSGNRPSDIAEPRLPPSMLELKRESRTLPSNSSSGPGSSSEGYDHKDLWDKSSRQPKASHLERSPKWECSLGEEFTIQVKKKESHDPELDWFADMVPDIKPASALLILPELGPHPVAQSNLDAVSSSLGDAQKVRFSSKFAAAAVTEVDDVGWEEEEELKWEDETTW</sequence>
<protein>
    <submittedName>
        <fullName evidence="5">Protein-associating with the carboxyl-terminal domain of ezrin</fullName>
    </submittedName>
</protein>
<dbReference type="SUPFAM" id="SSF56112">
    <property type="entry name" value="Protein kinase-like (PK-like)"/>
    <property type="match status" value="1"/>
</dbReference>
<dbReference type="Gene3D" id="3.30.200.20">
    <property type="entry name" value="Phosphorylase Kinase, domain 1"/>
    <property type="match status" value="1"/>
</dbReference>
<gene>
    <name evidence="5" type="primary">SCYL3</name>
</gene>
<evidence type="ECO:0000313" key="4">
    <source>
        <dbReference type="Proteomes" id="UP000694871"/>
    </source>
</evidence>
<dbReference type="InterPro" id="IPR011009">
    <property type="entry name" value="Kinase-like_dom_sf"/>
</dbReference>
<feature type="compositionally biased region" description="Low complexity" evidence="2">
    <location>
        <begin position="585"/>
        <end position="596"/>
    </location>
</feature>
<dbReference type="InterPro" id="IPR016024">
    <property type="entry name" value="ARM-type_fold"/>
</dbReference>
<feature type="region of interest" description="Disordered" evidence="2">
    <location>
        <begin position="548"/>
        <end position="621"/>
    </location>
</feature>
<evidence type="ECO:0000256" key="2">
    <source>
        <dbReference type="SAM" id="MobiDB-lite"/>
    </source>
</evidence>
<feature type="domain" description="Protein kinase" evidence="3">
    <location>
        <begin position="1"/>
        <end position="245"/>
    </location>
</feature>
<dbReference type="InterPro" id="IPR051177">
    <property type="entry name" value="CIK-Related_Protein"/>
</dbReference>
<dbReference type="PROSITE" id="PS50011">
    <property type="entry name" value="PROTEIN_KINASE_DOM"/>
    <property type="match status" value="1"/>
</dbReference>
<evidence type="ECO:0000256" key="1">
    <source>
        <dbReference type="ARBA" id="ARBA00038349"/>
    </source>
</evidence>
<accession>A0ABM1JJQ1</accession>
<dbReference type="Proteomes" id="UP000694871">
    <property type="component" value="Unplaced"/>
</dbReference>
<dbReference type="SUPFAM" id="SSF48371">
    <property type="entry name" value="ARM repeat"/>
    <property type="match status" value="1"/>
</dbReference>
<proteinExistence type="inferred from homology"/>
<dbReference type="InterPro" id="IPR000719">
    <property type="entry name" value="Prot_kinase_dom"/>
</dbReference>